<dbReference type="EMBL" id="JACHXL010000005">
    <property type="protein sequence ID" value="MBB3107521.1"/>
    <property type="molecule type" value="Genomic_DNA"/>
</dbReference>
<dbReference type="AlphaFoldDB" id="A0A839TDK9"/>
<accession>A0A839TDK9</accession>
<gene>
    <name evidence="1" type="ORF">FHS24_002049</name>
</gene>
<dbReference type="Proteomes" id="UP000588111">
    <property type="component" value="Unassembled WGS sequence"/>
</dbReference>
<evidence type="ECO:0000313" key="1">
    <source>
        <dbReference type="EMBL" id="MBB3107521.1"/>
    </source>
</evidence>
<reference evidence="1 2" key="1">
    <citation type="submission" date="2020-08" db="EMBL/GenBank/DDBJ databases">
        <title>Genomic Encyclopedia of Type Strains, Phase III (KMG-III): the genomes of soil and plant-associated and newly described type strains.</title>
        <authorList>
            <person name="Whitman W."/>
        </authorList>
    </citation>
    <scope>NUCLEOTIDE SEQUENCE [LARGE SCALE GENOMIC DNA]</scope>
    <source>
        <strain evidence="1 2">CECT 5885</strain>
    </source>
</reference>
<evidence type="ECO:0000313" key="2">
    <source>
        <dbReference type="Proteomes" id="UP000588111"/>
    </source>
</evidence>
<name>A0A839TDK9_9GAMM</name>
<organism evidence="1 2">
    <name type="scientific">Psychrobacter luti</name>
    <dbReference type="NCBI Taxonomy" id="198481"/>
    <lineage>
        <taxon>Bacteria</taxon>
        <taxon>Pseudomonadati</taxon>
        <taxon>Pseudomonadota</taxon>
        <taxon>Gammaproteobacteria</taxon>
        <taxon>Moraxellales</taxon>
        <taxon>Moraxellaceae</taxon>
        <taxon>Psychrobacter</taxon>
    </lineage>
</organism>
<keyword evidence="2" id="KW-1185">Reference proteome</keyword>
<protein>
    <submittedName>
        <fullName evidence="1">Uncharacterized protein</fullName>
    </submittedName>
</protein>
<comment type="caution">
    <text evidence="1">The sequence shown here is derived from an EMBL/GenBank/DDBJ whole genome shotgun (WGS) entry which is preliminary data.</text>
</comment>
<proteinExistence type="predicted"/>
<sequence length="59" mass="6447">MPYLFGGLVVLNAAALGYYLFLQQPTSTETLKAAQNEITQPLAFTNSAEYIPPIIGTRE</sequence>
<dbReference type="RefSeq" id="WP_183621012.1">
    <property type="nucleotide sequence ID" value="NZ_CAJHAH010000006.1"/>
</dbReference>